<dbReference type="FunFam" id="3.40.50.300:FF:000290">
    <property type="entry name" value="Protein-tyrosine sulfotransferase"/>
    <property type="match status" value="1"/>
</dbReference>
<feature type="compositionally biased region" description="Gly residues" evidence="15">
    <location>
        <begin position="399"/>
        <end position="410"/>
    </location>
</feature>
<dbReference type="RefSeq" id="XP_032823566.1">
    <property type="nucleotide sequence ID" value="XM_032967675.1"/>
</dbReference>
<dbReference type="AlphaFoldDB" id="A0AAJ7TVP1"/>
<dbReference type="SUPFAM" id="SSF52540">
    <property type="entry name" value="P-loop containing nucleoside triphosphate hydrolases"/>
    <property type="match status" value="1"/>
</dbReference>
<dbReference type="GO" id="GO:0000139">
    <property type="term" value="C:Golgi membrane"/>
    <property type="evidence" value="ECO:0007669"/>
    <property type="project" value="UniProtKB-SubCell"/>
</dbReference>
<evidence type="ECO:0000313" key="21">
    <source>
        <dbReference type="RefSeq" id="XP_032823566.1"/>
    </source>
</evidence>
<evidence type="ECO:0000256" key="8">
    <source>
        <dbReference type="ARBA" id="ARBA00022989"/>
    </source>
</evidence>
<name>A0AAJ7TVP1_PETMA</name>
<feature type="chain" id="PRO_5044709402" description="Protein-tyrosine sulfotransferase" evidence="16">
    <location>
        <begin position="21"/>
        <end position="455"/>
    </location>
</feature>
<accession>A0AAJ7TVP1</accession>
<evidence type="ECO:0000313" key="20">
    <source>
        <dbReference type="RefSeq" id="XP_032823564.1"/>
    </source>
</evidence>
<keyword evidence="11" id="KW-1015">Disulfide bond</keyword>
<feature type="signal peptide" evidence="16">
    <location>
        <begin position="1"/>
        <end position="20"/>
    </location>
</feature>
<keyword evidence="10" id="KW-0472">Membrane</keyword>
<keyword evidence="8" id="KW-1133">Transmembrane helix</keyword>
<evidence type="ECO:0000256" key="4">
    <source>
        <dbReference type="ARBA" id="ARBA00013262"/>
    </source>
</evidence>
<dbReference type="CTD" id="8460"/>
<organism evidence="17 19">
    <name type="scientific">Petromyzon marinus</name>
    <name type="common">Sea lamprey</name>
    <dbReference type="NCBI Taxonomy" id="7757"/>
    <lineage>
        <taxon>Eukaryota</taxon>
        <taxon>Metazoa</taxon>
        <taxon>Chordata</taxon>
        <taxon>Craniata</taxon>
        <taxon>Vertebrata</taxon>
        <taxon>Cyclostomata</taxon>
        <taxon>Hyperoartia</taxon>
        <taxon>Petromyzontiformes</taxon>
        <taxon>Petromyzontidae</taxon>
        <taxon>Petromyzon</taxon>
    </lineage>
</organism>
<dbReference type="Proteomes" id="UP001318040">
    <property type="component" value="Chromosome 38"/>
</dbReference>
<proteinExistence type="inferred from homology"/>
<dbReference type="RefSeq" id="XP_032823568.1">
    <property type="nucleotide sequence ID" value="XM_032967677.1"/>
</dbReference>
<dbReference type="RefSeq" id="XP_032823570.1">
    <property type="nucleotide sequence ID" value="XM_032967679.1"/>
</dbReference>
<sequence>MRWPGRRAALVLSGLACLLAVLYVGQQSLECHTGSRARVSVRLSPGLSHNRSAAAHGGGPLLELDEQAELVFVGGVPRSGTTLMRAMLDAHPAVRCGEETRVVPRLLAMREAWARSERERVRLDEAGVTERVLDDAVRAFILQIIAGHGEPAQRLCNKDPFALKSLVYLGRLFPRARFLLMLRDGRASVHSMISRKVTIAGFDLSSYRDCLSKWSRAIEIMYTQCVAVGSLRCLPVYYEQLVLQPEAVLRRVLRFLDVPWDDVVLRHEDMVGKAGGISLSKVERSTDQVVKPVNLEALTQWVGRIPEDVVRDMAHVAPMLSRLGYDPYANPPNYGSPDPRVLENTRRIKNGEFRLPQSLKRALSKRNPANASATRRSLHRRRIVRQVESSSAKRVQGDAGRGGGRGGGGEEALWQASRDEREGLSQSRRERRIDPNLRAPTVSQEKRALAKPSDH</sequence>
<dbReference type="EC" id="2.8.2.20" evidence="4 14"/>
<evidence type="ECO:0000256" key="15">
    <source>
        <dbReference type="SAM" id="MobiDB-lite"/>
    </source>
</evidence>
<dbReference type="PANTHER" id="PTHR12788">
    <property type="entry name" value="PROTEIN-TYROSINE SULFOTRANSFERASE 2"/>
    <property type="match status" value="1"/>
</dbReference>
<feature type="compositionally biased region" description="Basic and acidic residues" evidence="15">
    <location>
        <begin position="417"/>
        <end position="435"/>
    </location>
</feature>
<evidence type="ECO:0000256" key="9">
    <source>
        <dbReference type="ARBA" id="ARBA00023034"/>
    </source>
</evidence>
<evidence type="ECO:0000313" key="24">
    <source>
        <dbReference type="RefSeq" id="XP_032823569.1"/>
    </source>
</evidence>
<dbReference type="Pfam" id="PF13469">
    <property type="entry name" value="Sulfotransfer_3"/>
    <property type="match status" value="1"/>
</dbReference>
<feature type="compositionally biased region" description="Basic and acidic residues" evidence="15">
    <location>
        <begin position="444"/>
        <end position="455"/>
    </location>
</feature>
<comment type="catalytic activity">
    <reaction evidence="13 14">
        <text>L-tyrosyl-[protein] + 3'-phosphoadenylyl sulfate = O-sulfo-L-tyrosine-[protein] + adenosine 3',5'-bisphosphate + H(+)</text>
        <dbReference type="Rhea" id="RHEA:16801"/>
        <dbReference type="Rhea" id="RHEA-COMP:10136"/>
        <dbReference type="Rhea" id="RHEA-COMP:11688"/>
        <dbReference type="ChEBI" id="CHEBI:15378"/>
        <dbReference type="ChEBI" id="CHEBI:46858"/>
        <dbReference type="ChEBI" id="CHEBI:58339"/>
        <dbReference type="ChEBI" id="CHEBI:58343"/>
        <dbReference type="ChEBI" id="CHEBI:65286"/>
        <dbReference type="EC" id="2.8.2.20"/>
    </reaction>
</comment>
<dbReference type="GO" id="GO:0008476">
    <property type="term" value="F:protein-tyrosine sulfotransferase activity"/>
    <property type="evidence" value="ECO:0007669"/>
    <property type="project" value="UniProtKB-EC"/>
</dbReference>
<feature type="region of interest" description="Disordered" evidence="15">
    <location>
        <begin position="359"/>
        <end position="455"/>
    </location>
</feature>
<comment type="function">
    <text evidence="1 14">Catalyzes the O-sulfation of tyrosine residues within acidic motifs of polypeptides, using 3'-phosphoadenylyl sulfate (PAPS) as cosubstrate.</text>
</comment>
<dbReference type="RefSeq" id="XP_032823569.1">
    <property type="nucleotide sequence ID" value="XM_032967678.1"/>
</dbReference>
<dbReference type="RefSeq" id="XP_032823564.1">
    <property type="nucleotide sequence ID" value="XM_032967673.1"/>
</dbReference>
<evidence type="ECO:0000256" key="11">
    <source>
        <dbReference type="ARBA" id="ARBA00023157"/>
    </source>
</evidence>
<dbReference type="PANTHER" id="PTHR12788:SF10">
    <property type="entry name" value="PROTEIN-TYROSINE SULFOTRANSFERASE"/>
    <property type="match status" value="1"/>
</dbReference>
<dbReference type="KEGG" id="pmrn:116950150"/>
<evidence type="ECO:0000256" key="3">
    <source>
        <dbReference type="ARBA" id="ARBA00009988"/>
    </source>
</evidence>
<keyword evidence="6" id="KW-0812">Transmembrane</keyword>
<evidence type="ECO:0000256" key="5">
    <source>
        <dbReference type="ARBA" id="ARBA00022679"/>
    </source>
</evidence>
<reference evidence="18 19" key="1">
    <citation type="submission" date="2025-04" db="UniProtKB">
        <authorList>
            <consortium name="RefSeq"/>
        </authorList>
    </citation>
    <scope>IDENTIFICATION</scope>
    <source>
        <tissue evidence="18 19">Sperm</tissue>
    </source>
</reference>
<evidence type="ECO:0000313" key="19">
    <source>
        <dbReference type="RefSeq" id="XP_032823563.1"/>
    </source>
</evidence>
<comment type="similarity">
    <text evidence="3 14">Belongs to the protein sulfotransferase family.</text>
</comment>
<evidence type="ECO:0000313" key="25">
    <source>
        <dbReference type="RefSeq" id="XP_032823570.1"/>
    </source>
</evidence>
<dbReference type="RefSeq" id="XP_032823563.1">
    <property type="nucleotide sequence ID" value="XM_032967672.1"/>
</dbReference>
<dbReference type="RefSeq" id="XP_032823562.1">
    <property type="nucleotide sequence ID" value="XM_032967671.1"/>
</dbReference>
<evidence type="ECO:0000313" key="22">
    <source>
        <dbReference type="RefSeq" id="XP_032823567.1"/>
    </source>
</evidence>
<keyword evidence="16" id="KW-0732">Signal</keyword>
<evidence type="ECO:0000313" key="18">
    <source>
        <dbReference type="RefSeq" id="XP_032823562.1"/>
    </source>
</evidence>
<evidence type="ECO:0000256" key="2">
    <source>
        <dbReference type="ARBA" id="ARBA00004323"/>
    </source>
</evidence>
<evidence type="ECO:0000256" key="16">
    <source>
        <dbReference type="SAM" id="SignalP"/>
    </source>
</evidence>
<gene>
    <name evidence="18 19 20 21 22 23 24 25" type="primary">TPST1</name>
</gene>
<evidence type="ECO:0000313" key="23">
    <source>
        <dbReference type="RefSeq" id="XP_032823568.1"/>
    </source>
</evidence>
<dbReference type="RefSeq" id="XP_032823567.1">
    <property type="nucleotide sequence ID" value="XM_032967676.1"/>
</dbReference>
<dbReference type="InterPro" id="IPR027417">
    <property type="entry name" value="P-loop_NTPase"/>
</dbReference>
<evidence type="ECO:0000256" key="7">
    <source>
        <dbReference type="ARBA" id="ARBA00022968"/>
    </source>
</evidence>
<protein>
    <recommendedName>
        <fullName evidence="4 14">Protein-tyrosine sulfotransferase</fullName>
        <ecNumber evidence="4 14">2.8.2.20</ecNumber>
    </recommendedName>
</protein>
<evidence type="ECO:0000256" key="6">
    <source>
        <dbReference type="ARBA" id="ARBA00022692"/>
    </source>
</evidence>
<evidence type="ECO:0000256" key="13">
    <source>
        <dbReference type="ARBA" id="ARBA00048460"/>
    </source>
</evidence>
<keyword evidence="5 14" id="KW-0808">Transferase</keyword>
<evidence type="ECO:0000256" key="1">
    <source>
        <dbReference type="ARBA" id="ARBA00003886"/>
    </source>
</evidence>
<keyword evidence="17" id="KW-1185">Reference proteome</keyword>
<evidence type="ECO:0000313" key="17">
    <source>
        <dbReference type="Proteomes" id="UP001318040"/>
    </source>
</evidence>
<evidence type="ECO:0000256" key="14">
    <source>
        <dbReference type="RuleBase" id="RU365018"/>
    </source>
</evidence>
<keyword evidence="12" id="KW-0325">Glycoprotein</keyword>
<dbReference type="Gene3D" id="3.40.50.300">
    <property type="entry name" value="P-loop containing nucleotide triphosphate hydrolases"/>
    <property type="match status" value="1"/>
</dbReference>
<evidence type="ECO:0000256" key="12">
    <source>
        <dbReference type="ARBA" id="ARBA00023180"/>
    </source>
</evidence>
<comment type="subcellular location">
    <subcellularLocation>
        <location evidence="2">Golgi apparatus membrane</location>
        <topology evidence="2">Single-pass type II membrane protein</topology>
    </subcellularLocation>
</comment>
<evidence type="ECO:0000256" key="10">
    <source>
        <dbReference type="ARBA" id="ARBA00023136"/>
    </source>
</evidence>
<keyword evidence="9" id="KW-0333">Golgi apparatus</keyword>
<keyword evidence="7" id="KW-0735">Signal-anchor</keyword>
<dbReference type="InterPro" id="IPR026634">
    <property type="entry name" value="TPST-like"/>
</dbReference>